<evidence type="ECO:0000313" key="4">
    <source>
        <dbReference type="EMBL" id="KUJ10990.1"/>
    </source>
</evidence>
<keyword evidence="1" id="KW-0521">NADP</keyword>
<organism evidence="4 5">
    <name type="scientific">Mollisia scopiformis</name>
    <name type="common">Conifer needle endophyte fungus</name>
    <name type="synonym">Phialocephala scopiformis</name>
    <dbReference type="NCBI Taxonomy" id="149040"/>
    <lineage>
        <taxon>Eukaryota</taxon>
        <taxon>Fungi</taxon>
        <taxon>Dikarya</taxon>
        <taxon>Ascomycota</taxon>
        <taxon>Pezizomycotina</taxon>
        <taxon>Leotiomycetes</taxon>
        <taxon>Helotiales</taxon>
        <taxon>Mollisiaceae</taxon>
        <taxon>Mollisia</taxon>
    </lineage>
</organism>
<dbReference type="EMBL" id="KQ947428">
    <property type="protein sequence ID" value="KUJ10990.1"/>
    <property type="molecule type" value="Genomic_DNA"/>
</dbReference>
<name>A0A194WSQ2_MOLSC</name>
<dbReference type="Pfam" id="PF05368">
    <property type="entry name" value="NmrA"/>
    <property type="match status" value="1"/>
</dbReference>
<dbReference type="GeneID" id="28822087"/>
<accession>A0A194WSQ2</accession>
<protein>
    <submittedName>
        <fullName evidence="4">Putative oxidoreductase CipA</fullName>
    </submittedName>
</protein>
<dbReference type="Gene3D" id="3.40.50.720">
    <property type="entry name" value="NAD(P)-binding Rossmann-like Domain"/>
    <property type="match status" value="1"/>
</dbReference>
<dbReference type="SUPFAM" id="SSF51735">
    <property type="entry name" value="NAD(P)-binding Rossmann-fold domains"/>
    <property type="match status" value="1"/>
</dbReference>
<evidence type="ECO:0000256" key="2">
    <source>
        <dbReference type="ARBA" id="ARBA00023002"/>
    </source>
</evidence>
<dbReference type="OrthoDB" id="419598at2759"/>
<keyword evidence="2" id="KW-0560">Oxidoreductase</keyword>
<dbReference type="InterPro" id="IPR008030">
    <property type="entry name" value="NmrA-like"/>
</dbReference>
<proteinExistence type="predicted"/>
<dbReference type="InterPro" id="IPR036291">
    <property type="entry name" value="NAD(P)-bd_dom_sf"/>
</dbReference>
<feature type="domain" description="NmrA-like" evidence="3">
    <location>
        <begin position="19"/>
        <end position="124"/>
    </location>
</feature>
<dbReference type="InParanoid" id="A0A194WSQ2"/>
<gene>
    <name evidence="4" type="ORF">LY89DRAFT_655867</name>
</gene>
<dbReference type="Proteomes" id="UP000070700">
    <property type="component" value="Unassembled WGS sequence"/>
</dbReference>
<dbReference type="KEGG" id="psco:LY89DRAFT_655867"/>
<reference evidence="4 5" key="1">
    <citation type="submission" date="2015-10" db="EMBL/GenBank/DDBJ databases">
        <title>Full genome of DAOMC 229536 Phialocephala scopiformis, a fungal endophyte of spruce producing the potent anti-insectan compound rugulosin.</title>
        <authorList>
            <consortium name="DOE Joint Genome Institute"/>
            <person name="Walker A.K."/>
            <person name="Frasz S.L."/>
            <person name="Seifert K.A."/>
            <person name="Miller J.D."/>
            <person name="Mondo S.J."/>
            <person name="Labutti K."/>
            <person name="Lipzen A."/>
            <person name="Dockter R."/>
            <person name="Kennedy M."/>
            <person name="Grigoriev I.V."/>
            <person name="Spatafora J.W."/>
        </authorList>
    </citation>
    <scope>NUCLEOTIDE SEQUENCE [LARGE SCALE GENOMIC DNA]</scope>
    <source>
        <strain evidence="4 5">CBS 120377</strain>
    </source>
</reference>
<dbReference type="PANTHER" id="PTHR47706:SF7">
    <property type="entry name" value="CIPA-LIKE, PUTATIVE (AFU_ORTHOLOGUE AFUA_1G01630)-RELATED"/>
    <property type="match status" value="1"/>
</dbReference>
<dbReference type="RefSeq" id="XP_018065345.1">
    <property type="nucleotide sequence ID" value="XM_018212361.1"/>
</dbReference>
<dbReference type="AlphaFoldDB" id="A0A194WSQ2"/>
<keyword evidence="5" id="KW-1185">Reference proteome</keyword>
<evidence type="ECO:0000259" key="3">
    <source>
        <dbReference type="Pfam" id="PF05368"/>
    </source>
</evidence>
<dbReference type="GO" id="GO:0016491">
    <property type="term" value="F:oxidoreductase activity"/>
    <property type="evidence" value="ECO:0007669"/>
    <property type="project" value="UniProtKB-KW"/>
</dbReference>
<evidence type="ECO:0000313" key="5">
    <source>
        <dbReference type="Proteomes" id="UP000070700"/>
    </source>
</evidence>
<dbReference type="InterPro" id="IPR051609">
    <property type="entry name" value="NmrA/Isoflavone_reductase-like"/>
</dbReference>
<evidence type="ECO:0000256" key="1">
    <source>
        <dbReference type="ARBA" id="ARBA00022857"/>
    </source>
</evidence>
<dbReference type="PANTHER" id="PTHR47706">
    <property type="entry name" value="NMRA-LIKE FAMILY PROTEIN"/>
    <property type="match status" value="1"/>
</dbReference>
<sequence length="335" mass="37240">MAQQYAKDQPAGFVNRIERVAIVGIGGRIGSHFAEALLKTGKHTVTALVRAESKSVLPNGVKAAPINYDDEETLVAALQGQQFLAITLSVSAPPDAHSKLVKAAAKAGVPYVMPNIYGSDVFNERLMKDRIYDVDSRYKEIESLGVSSYVILVCGFWYEWSLACPPPWFGFDVKNKKVTFFDDGKTRINVSTWLRCGSALAGLLSLKELPEDENDKSPTVSKWKNKALYIDSFKVSQRDMLDSIHRITGTTDKDWEIDSEPSITRYENGKAEMKSGVRTGLAKQMYSRIFFQNGDGDYESTRGLDNELLGLPKDDLDEATKRTLDMVESGWSRTG</sequence>